<dbReference type="KEGG" id="cyt:cce_5113"/>
<name>B1X2U8_CROS5</name>
<dbReference type="RefSeq" id="WP_012362648.1">
    <property type="nucleotide sequence ID" value="NC_010547.1"/>
</dbReference>
<dbReference type="AlphaFoldDB" id="B1X2U8"/>
<organism evidence="1 2">
    <name type="scientific">Crocosphaera subtropica (strain ATCC 51142 / BH68)</name>
    <name type="common">Cyanothece sp. (strain ATCC 51142)</name>
    <dbReference type="NCBI Taxonomy" id="43989"/>
    <lineage>
        <taxon>Bacteria</taxon>
        <taxon>Bacillati</taxon>
        <taxon>Cyanobacteriota</taxon>
        <taxon>Cyanophyceae</taxon>
        <taxon>Oscillatoriophycideae</taxon>
        <taxon>Chroococcales</taxon>
        <taxon>Aphanothecaceae</taxon>
        <taxon>Crocosphaera</taxon>
        <taxon>Crocosphaera subtropica</taxon>
    </lineage>
</organism>
<dbReference type="Proteomes" id="UP000001203">
    <property type="component" value="Chromosome linear"/>
</dbReference>
<evidence type="ECO:0000313" key="2">
    <source>
        <dbReference type="Proteomes" id="UP000001203"/>
    </source>
</evidence>
<protein>
    <submittedName>
        <fullName evidence="1">Uncharacterized protein</fullName>
    </submittedName>
</protein>
<reference evidence="1 2" key="1">
    <citation type="journal article" date="2008" name="Proc. Natl. Acad. Sci. U.S.A.">
        <title>The genome of Cyanothece 51142, a unicellular diazotrophic cyanobacterium important in the marine nitrogen cycle.</title>
        <authorList>
            <person name="Welsh E.A."/>
            <person name="Liberton M."/>
            <person name="Stoeckel J."/>
            <person name="Loh T."/>
            <person name="Elvitigala T."/>
            <person name="Wang C."/>
            <person name="Wollam A."/>
            <person name="Fulton R.S."/>
            <person name="Clifton S.W."/>
            <person name="Jacobs J.M."/>
            <person name="Aurora R."/>
            <person name="Ghosh B.K."/>
            <person name="Sherman L.A."/>
            <person name="Smith R.D."/>
            <person name="Wilson R.K."/>
            <person name="Pakrasi H.B."/>
        </authorList>
    </citation>
    <scope>NUCLEOTIDE SEQUENCE [LARGE SCALE GENOMIC DNA]</scope>
    <source>
        <strain evidence="2">ATCC 51142 / BH68</strain>
    </source>
</reference>
<accession>B1X2U8</accession>
<keyword evidence="2" id="KW-1185">Reference proteome</keyword>
<sequence>MSQKLMNLYVGQRILYRGDMVKIDMTGIISSITENEVCFWTDRDNDLRCVDVNGITPLPDMNFYIGQRILFSSDLGFECTGIITKILRDKIYFDSDNKNEGIHYGYISEITPLEEKIPYNKLFPNVTHEDVFEILKPFNQTGGNYGTTVTFYDRNSGHINFKIDGGEEWEVEFDSLSEAMGKAQEIINELNPEFQKVWNDWNTKDEKN</sequence>
<gene>
    <name evidence="1" type="ordered locus">cce_5113</name>
</gene>
<dbReference type="STRING" id="43989.cce_5113"/>
<dbReference type="EMBL" id="CP000807">
    <property type="protein sequence ID" value="ACB54459.1"/>
    <property type="molecule type" value="Genomic_DNA"/>
</dbReference>
<dbReference type="HOGENOM" id="CLU_1319161_0_0_3"/>
<evidence type="ECO:0000313" key="1">
    <source>
        <dbReference type="EMBL" id="ACB54459.1"/>
    </source>
</evidence>
<proteinExistence type="predicted"/>